<evidence type="ECO:0000256" key="7">
    <source>
        <dbReference type="ARBA" id="ARBA00022840"/>
    </source>
</evidence>
<dbReference type="Gene3D" id="3.40.50.300">
    <property type="entry name" value="P-loop containing nucleotide triphosphate hydrolases"/>
    <property type="match status" value="1"/>
</dbReference>
<feature type="binding site" evidence="10">
    <location>
        <begin position="12"/>
        <end position="19"/>
    </location>
    <ligand>
        <name>ATP</name>
        <dbReference type="ChEBI" id="CHEBI:30616"/>
    </ligand>
</feature>
<feature type="region of interest" description="Interaction with substrate tRNA" evidence="10">
    <location>
        <begin position="37"/>
        <end position="40"/>
    </location>
</feature>
<protein>
    <recommendedName>
        <fullName evidence="10">tRNA dimethylallyltransferase</fullName>
        <ecNumber evidence="10">2.5.1.75</ecNumber>
    </recommendedName>
    <alternativeName>
        <fullName evidence="10">Dimethylallyl diphosphate:tRNA dimethylallyltransferase</fullName>
        <shortName evidence="10">DMAPP:tRNA dimethylallyltransferase</shortName>
        <shortName evidence="10">DMATase</shortName>
    </alternativeName>
    <alternativeName>
        <fullName evidence="10">Isopentenyl-diphosphate:tRNA isopentenyltransferase</fullName>
        <shortName evidence="10">IPP transferase</shortName>
        <shortName evidence="10">IPPT</shortName>
        <shortName evidence="10">IPTase</shortName>
    </alternativeName>
</protein>
<evidence type="ECO:0000313" key="15">
    <source>
        <dbReference type="Proteomes" id="UP001500866"/>
    </source>
</evidence>
<dbReference type="InterPro" id="IPR018022">
    <property type="entry name" value="IPT"/>
</dbReference>
<evidence type="ECO:0000256" key="3">
    <source>
        <dbReference type="ARBA" id="ARBA00005842"/>
    </source>
</evidence>
<evidence type="ECO:0000256" key="13">
    <source>
        <dbReference type="RuleBase" id="RU003785"/>
    </source>
</evidence>
<accession>A0ABP3RPM3</accession>
<comment type="function">
    <text evidence="2 10 12">Catalyzes the transfer of a dimethylallyl group onto the adenine at position 37 in tRNAs that read codons beginning with uridine, leading to the formation of N6-(dimethylallyl)adenosine (i(6)A).</text>
</comment>
<evidence type="ECO:0000256" key="9">
    <source>
        <dbReference type="ARBA" id="ARBA00049563"/>
    </source>
</evidence>
<proteinExistence type="inferred from homology"/>
<comment type="similarity">
    <text evidence="3 10 13">Belongs to the IPP transferase family.</text>
</comment>
<name>A0ABP3RPM3_9BACI</name>
<reference evidence="15" key="1">
    <citation type="journal article" date="2019" name="Int. J. Syst. Evol. Microbiol.">
        <title>The Global Catalogue of Microorganisms (GCM) 10K type strain sequencing project: providing services to taxonomists for standard genome sequencing and annotation.</title>
        <authorList>
            <consortium name="The Broad Institute Genomics Platform"/>
            <consortium name="The Broad Institute Genome Sequencing Center for Infectious Disease"/>
            <person name="Wu L."/>
            <person name="Ma J."/>
        </authorList>
    </citation>
    <scope>NUCLEOTIDE SEQUENCE [LARGE SCALE GENOMIC DNA]</scope>
    <source>
        <strain evidence="15">JCM 15395</strain>
    </source>
</reference>
<dbReference type="EMBL" id="BAAADS010000025">
    <property type="protein sequence ID" value="GAA0611871.1"/>
    <property type="molecule type" value="Genomic_DNA"/>
</dbReference>
<dbReference type="SUPFAM" id="SSF52540">
    <property type="entry name" value="P-loop containing nucleoside triphosphate hydrolases"/>
    <property type="match status" value="1"/>
</dbReference>
<keyword evidence="6 10" id="KW-0547">Nucleotide-binding</keyword>
<comment type="subunit">
    <text evidence="10">Monomer.</text>
</comment>
<dbReference type="Proteomes" id="UP001500866">
    <property type="component" value="Unassembled WGS sequence"/>
</dbReference>
<gene>
    <name evidence="10 14" type="primary">miaA</name>
    <name evidence="14" type="ORF">GCM10009001_31370</name>
</gene>
<feature type="site" description="Interaction with substrate tRNA" evidence="10">
    <location>
        <position position="121"/>
    </location>
</feature>
<keyword evidence="15" id="KW-1185">Reference proteome</keyword>
<evidence type="ECO:0000256" key="12">
    <source>
        <dbReference type="RuleBase" id="RU003784"/>
    </source>
</evidence>
<keyword evidence="7 10" id="KW-0067">ATP-binding</keyword>
<dbReference type="HAMAP" id="MF_00185">
    <property type="entry name" value="IPP_trans"/>
    <property type="match status" value="1"/>
</dbReference>
<keyword evidence="4 10" id="KW-0808">Transferase</keyword>
<feature type="site" description="Interaction with substrate tRNA" evidence="10">
    <location>
        <position position="103"/>
    </location>
</feature>
<evidence type="ECO:0000256" key="4">
    <source>
        <dbReference type="ARBA" id="ARBA00022679"/>
    </source>
</evidence>
<dbReference type="EC" id="2.5.1.75" evidence="10"/>
<evidence type="ECO:0000313" key="14">
    <source>
        <dbReference type="EMBL" id="GAA0611871.1"/>
    </source>
</evidence>
<comment type="catalytic activity">
    <reaction evidence="9 10 11">
        <text>adenosine(37) in tRNA + dimethylallyl diphosphate = N(6)-dimethylallyladenosine(37) in tRNA + diphosphate</text>
        <dbReference type="Rhea" id="RHEA:26482"/>
        <dbReference type="Rhea" id="RHEA-COMP:10162"/>
        <dbReference type="Rhea" id="RHEA-COMP:10375"/>
        <dbReference type="ChEBI" id="CHEBI:33019"/>
        <dbReference type="ChEBI" id="CHEBI:57623"/>
        <dbReference type="ChEBI" id="CHEBI:74411"/>
        <dbReference type="ChEBI" id="CHEBI:74415"/>
        <dbReference type="EC" id="2.5.1.75"/>
    </reaction>
</comment>
<evidence type="ECO:0000256" key="10">
    <source>
        <dbReference type="HAMAP-Rule" id="MF_00185"/>
    </source>
</evidence>
<evidence type="ECO:0000256" key="11">
    <source>
        <dbReference type="RuleBase" id="RU003783"/>
    </source>
</evidence>
<feature type="binding site" evidence="10">
    <location>
        <begin position="14"/>
        <end position="19"/>
    </location>
    <ligand>
        <name>substrate</name>
    </ligand>
</feature>
<evidence type="ECO:0000256" key="5">
    <source>
        <dbReference type="ARBA" id="ARBA00022694"/>
    </source>
</evidence>
<dbReference type="Pfam" id="PF01715">
    <property type="entry name" value="IPPT"/>
    <property type="match status" value="1"/>
</dbReference>
<organism evidence="14 15">
    <name type="scientific">Virgibacillus siamensis</name>
    <dbReference type="NCBI Taxonomy" id="480071"/>
    <lineage>
        <taxon>Bacteria</taxon>
        <taxon>Bacillati</taxon>
        <taxon>Bacillota</taxon>
        <taxon>Bacilli</taxon>
        <taxon>Bacillales</taxon>
        <taxon>Bacillaceae</taxon>
        <taxon>Virgibacillus</taxon>
    </lineage>
</organism>
<dbReference type="Gene3D" id="1.10.20.140">
    <property type="match status" value="1"/>
</dbReference>
<dbReference type="NCBIfam" id="TIGR00174">
    <property type="entry name" value="miaA"/>
    <property type="match status" value="1"/>
</dbReference>
<sequence length="313" mass="36205">MMMKQTVIAVVGPTAVGKTKLSVEIAKAFNGEVISGDSMQIFKGMDIGTAKITDQEKQGIPHYMIDIKNPEEPFSVADFQKYVQHYIEEISSHNKLPVIAGGSGLYIQGALYNYNFSEQPRNEDFTADLEEQLIREGALPLYERLERIDPQQAAKIHPNNHRRVIRALEIYETTGKTMTEYQSKQVLESPYNPILIGLEMDRKLLYERINQRVDEMVQNGLTAEAEFFYQKGLTDVQSMKGIGYKEFIPYFEHRQTLEESIEILKRNSRRYAKRQYTWFRNKLDVAWYDITPVATEERFRNILGDLAGMLKKI</sequence>
<comment type="caution">
    <text evidence="14">The sequence shown here is derived from an EMBL/GenBank/DDBJ whole genome shotgun (WGS) entry which is preliminary data.</text>
</comment>
<keyword evidence="5 10" id="KW-0819">tRNA processing</keyword>
<comment type="cofactor">
    <cofactor evidence="1 10">
        <name>Mg(2+)</name>
        <dbReference type="ChEBI" id="CHEBI:18420"/>
    </cofactor>
</comment>
<evidence type="ECO:0000256" key="8">
    <source>
        <dbReference type="ARBA" id="ARBA00022842"/>
    </source>
</evidence>
<dbReference type="InterPro" id="IPR039657">
    <property type="entry name" value="Dimethylallyltransferase"/>
</dbReference>
<comment type="caution">
    <text evidence="10">Lacks conserved residue(s) required for the propagation of feature annotation.</text>
</comment>
<keyword evidence="8 10" id="KW-0460">Magnesium</keyword>
<dbReference type="PANTHER" id="PTHR11088">
    <property type="entry name" value="TRNA DIMETHYLALLYLTRANSFERASE"/>
    <property type="match status" value="1"/>
</dbReference>
<dbReference type="InterPro" id="IPR027417">
    <property type="entry name" value="P-loop_NTPase"/>
</dbReference>
<evidence type="ECO:0000256" key="1">
    <source>
        <dbReference type="ARBA" id="ARBA00001946"/>
    </source>
</evidence>
<dbReference type="PANTHER" id="PTHR11088:SF60">
    <property type="entry name" value="TRNA DIMETHYLALLYLTRANSFERASE"/>
    <property type="match status" value="1"/>
</dbReference>
<evidence type="ECO:0000256" key="2">
    <source>
        <dbReference type="ARBA" id="ARBA00003213"/>
    </source>
</evidence>
<evidence type="ECO:0000256" key="6">
    <source>
        <dbReference type="ARBA" id="ARBA00022741"/>
    </source>
</evidence>